<keyword evidence="1" id="KW-0472">Membrane</keyword>
<keyword evidence="1" id="KW-0812">Transmembrane</keyword>
<keyword evidence="5" id="KW-1185">Reference proteome</keyword>
<dbReference type="KEGG" id="cvt:B843_12335"/>
<dbReference type="SUPFAM" id="SSF53474">
    <property type="entry name" value="alpha/beta-Hydrolases"/>
    <property type="match status" value="1"/>
</dbReference>
<proteinExistence type="predicted"/>
<feature type="domain" description="Alpha/beta-hydrolase catalytic" evidence="2">
    <location>
        <begin position="278"/>
        <end position="568"/>
    </location>
</feature>
<dbReference type="eggNOG" id="COG4425">
    <property type="taxonomic scope" value="Bacteria"/>
</dbReference>
<evidence type="ECO:0000256" key="1">
    <source>
        <dbReference type="SAM" id="Phobius"/>
    </source>
</evidence>
<name>W5YBC3_9CORY</name>
<evidence type="ECO:0000313" key="4">
    <source>
        <dbReference type="EMBL" id="AHI23843.1"/>
    </source>
</evidence>
<dbReference type="Pfam" id="PF10081">
    <property type="entry name" value="Abhydrolase_9"/>
    <property type="match status" value="1"/>
</dbReference>
<dbReference type="InterPro" id="IPR027788">
    <property type="entry name" value="Alpha/beta-hydrolase_N_dom"/>
</dbReference>
<evidence type="ECO:0000259" key="2">
    <source>
        <dbReference type="Pfam" id="PF10081"/>
    </source>
</evidence>
<sequence>MPFRPRMPDASWRRAGVLGASIGLIATEVAPGFRLLRRGLLPRKLYAGFLGAELGTWVALTPSLLPRPWWSIALSVGAAQVLGHAGGAALGHATGRPRRVSAHPTALDLALSSITFTLSLRSYARQHQQAALVTGRQTGARAAMLGVGLGTVGYGGCLLGGEMVQFVFDGTVRLLRHRIPDWLAGMIAAAGIGWLAFVLSDKVLVTRVISTLTRRAQQLNLLVFQGTRQPWEPERSGSPWSFEPWTAVGSQGRAVLSGGPRARHIEKVTKRRKVHEPIRIYVGLVPGRGLEGAVEQVIQEMLRTGALHREVIVIHTSTGTGWVSDWHLDPVEFLTKGNCVNISMQYSYVPSPVAFVTERELPAQAASLLIEAVLDLVAVMPTRPRIYVAGESLGAYGTASAFGSLEELRMRVDGCVLSGAPYFTGLVRELSRRREPGSPERLPLVGGGQHVRFIAHPAHLERDYQGNPYPLEWEFPRVAVVQHASDPIVWWDPALFIRPPAWLREVGAAGKPAPGSMHCDVPFQMRWVPIVTGIQVALDMLIGTTPAGDHGHNYRQSMIQVWAAVLGVKVKPKRFRRIAKWIRKHSVKR</sequence>
<evidence type="ECO:0008006" key="6">
    <source>
        <dbReference type="Google" id="ProtNLM"/>
    </source>
</evidence>
<accession>W5YBC3</accession>
<dbReference type="AlphaFoldDB" id="W5YBC3"/>
<dbReference type="ESTHER" id="9cory-w5ybc3">
    <property type="family name" value="Abhydrolase_9"/>
</dbReference>
<dbReference type="PATRIC" id="fig|1224164.3.peg.2490"/>
<keyword evidence="1" id="KW-1133">Transmembrane helix</keyword>
<dbReference type="RefSeq" id="WP_025253821.1">
    <property type="nucleotide sequence ID" value="NZ_CP004353.1"/>
</dbReference>
<dbReference type="Pfam" id="PF15420">
    <property type="entry name" value="Abhydrolase_9_N"/>
    <property type="match status" value="1"/>
</dbReference>
<feature type="domain" description="Alpha/beta-hydrolase N-terminal" evidence="3">
    <location>
        <begin position="60"/>
        <end position="260"/>
    </location>
</feature>
<organism evidence="4 5">
    <name type="scientific">Corynebacterium vitaeruminis DSM 20294</name>
    <dbReference type="NCBI Taxonomy" id="1224164"/>
    <lineage>
        <taxon>Bacteria</taxon>
        <taxon>Bacillati</taxon>
        <taxon>Actinomycetota</taxon>
        <taxon>Actinomycetes</taxon>
        <taxon>Mycobacteriales</taxon>
        <taxon>Corynebacteriaceae</taxon>
        <taxon>Corynebacterium</taxon>
    </lineage>
</organism>
<dbReference type="InterPro" id="IPR027787">
    <property type="entry name" value="Alpha/beta-hydrolase_catalytic"/>
</dbReference>
<gene>
    <name evidence="4" type="ORF">B843_12335</name>
</gene>
<dbReference type="HOGENOM" id="CLU_023789_0_0_11"/>
<reference evidence="4 5" key="1">
    <citation type="submission" date="2013-02" db="EMBL/GenBank/DDBJ databases">
        <title>The complete genome sequence of Corynebacterium vitaeruminis DSM 20294.</title>
        <authorList>
            <person name="Ruckert C."/>
            <person name="Albersmeier A."/>
            <person name="Kalinowski J."/>
        </authorList>
    </citation>
    <scope>NUCLEOTIDE SEQUENCE [LARGE SCALE GENOMIC DNA]</scope>
    <source>
        <strain evidence="5">ATCC 10234</strain>
    </source>
</reference>
<dbReference type="EMBL" id="CP004353">
    <property type="protein sequence ID" value="AHI23843.1"/>
    <property type="molecule type" value="Genomic_DNA"/>
</dbReference>
<feature type="transmembrane region" description="Helical" evidence="1">
    <location>
        <begin position="12"/>
        <end position="33"/>
    </location>
</feature>
<dbReference type="STRING" id="1224164.B843_12335"/>
<evidence type="ECO:0000259" key="3">
    <source>
        <dbReference type="Pfam" id="PF15420"/>
    </source>
</evidence>
<evidence type="ECO:0000313" key="5">
    <source>
        <dbReference type="Proteomes" id="UP000019222"/>
    </source>
</evidence>
<feature type="transmembrane region" description="Helical" evidence="1">
    <location>
        <begin position="182"/>
        <end position="200"/>
    </location>
</feature>
<dbReference type="Proteomes" id="UP000019222">
    <property type="component" value="Chromosome"/>
</dbReference>
<protein>
    <recommendedName>
        <fullName evidence="6">Alpha/beta-hydrolase catalytic domain-containing protein</fullName>
    </recommendedName>
</protein>
<dbReference type="InterPro" id="IPR029058">
    <property type="entry name" value="AB_hydrolase_fold"/>
</dbReference>